<dbReference type="InterPro" id="IPR001264">
    <property type="entry name" value="Glyco_trans_51"/>
</dbReference>
<sequence>MAAKKHPIFDTATTLGKLVAFLGVSTICGVLVAGLMVPAVALAGTTTTSSISFFDDLPDEMTVGTPALSSKILAADGSVIATFYDQNRTEVALENISPFMKNAVIAVEDARYYEHGGIDTRGLIRAVTSMAQGGGRQGASTITQQYVNNVIIQTYAANGENDKIKLGSDKGIGEKVREIKLAISMEKKYSKDEILQGYLNWVLYANGNFGIESAASFYFGVHAKDLTLPQSALLAGVVNSPTVYDPVANPEAAVGRRNLVLAHMLDQGMIDQKQHDEAVASPIGLNIQENRLGCTTAVRAEYFCEYVTNLISNDPAYGKTVEDREKLLLQGGLAITTTLDPGLQDAAQAQLQNFTPMENNPDRVGQSLVTVQPGSGKILAMAQNTKLAPPEGQWKTDYNFNVDRLDANGNSLGGSGGFDVGSTIKPFTFAEWLNSGHKINEIVNASVRKYPAGFQWNNSCGSTGGIYDSNNPDAADDLQNAEEGWYRNLTAREGLYNSLNTATFATAAKLDICNIQKMMTATGIHNGEDPKQPYNLENVSSLLGSGEVAPVIMASAFATFASGGVHCDPIALVSISNAKGDKFPVPSANCKQTVKPEVAAGVNSVLGEVLVRGSGYQIPLQFKPADPLQYNSAAKTGTTNDSQQTWTTGYTKGLVTTSWVGSPEEKNRSNNGLLIANQRISYVDGATYAGKAWQGYMNQVAGFFDVSSFTPPPASMVNAPVTVAPQPAAPKPATPNSGGSDKPADEKPADNKDKKD</sequence>
<dbReference type="Proteomes" id="UP000237061">
    <property type="component" value="Unassembled WGS sequence"/>
</dbReference>
<comment type="catalytic activity">
    <reaction evidence="13">
        <text>[GlcNAc-(1-&gt;4)-Mur2Ac(oyl-L-Ala-gamma-D-Glu-L-Lys-D-Ala-D-Ala)](n)-di-trans,octa-cis-undecaprenyl diphosphate + beta-D-GlcNAc-(1-&gt;4)-Mur2Ac(oyl-L-Ala-gamma-D-Glu-L-Lys-D-Ala-D-Ala)-di-trans,octa-cis-undecaprenyl diphosphate = [GlcNAc-(1-&gt;4)-Mur2Ac(oyl-L-Ala-gamma-D-Glu-L-Lys-D-Ala-D-Ala)](n+1)-di-trans,octa-cis-undecaprenyl diphosphate + di-trans,octa-cis-undecaprenyl diphosphate + H(+)</text>
        <dbReference type="Rhea" id="RHEA:23708"/>
        <dbReference type="Rhea" id="RHEA-COMP:9602"/>
        <dbReference type="Rhea" id="RHEA-COMP:9603"/>
        <dbReference type="ChEBI" id="CHEBI:15378"/>
        <dbReference type="ChEBI" id="CHEBI:58405"/>
        <dbReference type="ChEBI" id="CHEBI:60033"/>
        <dbReference type="ChEBI" id="CHEBI:78435"/>
        <dbReference type="EC" id="2.4.99.28"/>
    </reaction>
</comment>
<evidence type="ECO:0000313" key="17">
    <source>
        <dbReference type="EMBL" id="POH75149.1"/>
    </source>
</evidence>
<dbReference type="GO" id="GO:0009252">
    <property type="term" value="P:peptidoglycan biosynthetic process"/>
    <property type="evidence" value="ECO:0007669"/>
    <property type="project" value="UniProtKB-KW"/>
</dbReference>
<dbReference type="InterPro" id="IPR050396">
    <property type="entry name" value="Glycosyltr_51/Transpeptidase"/>
</dbReference>
<keyword evidence="3" id="KW-0121">Carboxypeptidase</keyword>
<dbReference type="GO" id="GO:0030288">
    <property type="term" value="C:outer membrane-bounded periplasmic space"/>
    <property type="evidence" value="ECO:0007669"/>
    <property type="project" value="TreeGrafter"/>
</dbReference>
<evidence type="ECO:0000259" key="16">
    <source>
        <dbReference type="Pfam" id="PF00912"/>
    </source>
</evidence>
<comment type="similarity">
    <text evidence="2">In the N-terminal section; belongs to the glycosyltransferase 51 family.</text>
</comment>
<evidence type="ECO:0000256" key="1">
    <source>
        <dbReference type="ARBA" id="ARBA00007090"/>
    </source>
</evidence>
<dbReference type="OrthoDB" id="9766909at2"/>
<reference evidence="17 18" key="1">
    <citation type="submission" date="2018-01" db="EMBL/GenBank/DDBJ databases">
        <title>Arthrobacter sp. nov., from glaciers in China.</title>
        <authorList>
            <person name="Liu Q."/>
            <person name="Xin Y.-H."/>
        </authorList>
    </citation>
    <scope>NUCLEOTIDE SEQUENCE [LARGE SCALE GENOMIC DNA]</scope>
    <source>
        <strain evidence="17 18">HLT2-12-2</strain>
    </source>
</reference>
<dbReference type="GO" id="GO:0009002">
    <property type="term" value="F:serine-type D-Ala-D-Ala carboxypeptidase activity"/>
    <property type="evidence" value="ECO:0007669"/>
    <property type="project" value="UniProtKB-EC"/>
</dbReference>
<proteinExistence type="inferred from homology"/>
<dbReference type="InterPro" id="IPR023346">
    <property type="entry name" value="Lysozyme-like_dom_sf"/>
</dbReference>
<dbReference type="GO" id="GO:0008360">
    <property type="term" value="P:regulation of cell shape"/>
    <property type="evidence" value="ECO:0007669"/>
    <property type="project" value="UniProtKB-KW"/>
</dbReference>
<dbReference type="Gene3D" id="1.10.3810.10">
    <property type="entry name" value="Biosynthetic peptidoglycan transglycosylase-like"/>
    <property type="match status" value="1"/>
</dbReference>
<keyword evidence="9" id="KW-0573">Peptidoglycan synthesis</keyword>
<feature type="domain" description="Glycosyl transferase family 51" evidence="16">
    <location>
        <begin position="77"/>
        <end position="264"/>
    </location>
</feature>
<keyword evidence="6 17" id="KW-0808">Transferase</keyword>
<dbReference type="Pfam" id="PF00912">
    <property type="entry name" value="Transgly"/>
    <property type="match status" value="1"/>
</dbReference>
<evidence type="ECO:0000256" key="6">
    <source>
        <dbReference type="ARBA" id="ARBA00022679"/>
    </source>
</evidence>
<keyword evidence="7" id="KW-0378">Hydrolase</keyword>
<accession>A0A2S4A1G6</accession>
<feature type="compositionally biased region" description="Basic and acidic residues" evidence="14">
    <location>
        <begin position="742"/>
        <end position="756"/>
    </location>
</feature>
<dbReference type="GO" id="GO:0071555">
    <property type="term" value="P:cell wall organization"/>
    <property type="evidence" value="ECO:0007669"/>
    <property type="project" value="UniProtKB-KW"/>
</dbReference>
<comment type="similarity">
    <text evidence="1">In the C-terminal section; belongs to the transpeptidase family.</text>
</comment>
<dbReference type="EMBL" id="PPXC01000001">
    <property type="protein sequence ID" value="POH75149.1"/>
    <property type="molecule type" value="Genomic_DNA"/>
</dbReference>
<dbReference type="Pfam" id="PF00905">
    <property type="entry name" value="Transpeptidase"/>
    <property type="match status" value="1"/>
</dbReference>
<keyword evidence="10" id="KW-0511">Multifunctional enzyme</keyword>
<evidence type="ECO:0000256" key="2">
    <source>
        <dbReference type="ARBA" id="ARBA00007739"/>
    </source>
</evidence>
<evidence type="ECO:0000259" key="15">
    <source>
        <dbReference type="Pfam" id="PF00905"/>
    </source>
</evidence>
<evidence type="ECO:0000256" key="13">
    <source>
        <dbReference type="ARBA" id="ARBA00049902"/>
    </source>
</evidence>
<evidence type="ECO:0000256" key="7">
    <source>
        <dbReference type="ARBA" id="ARBA00022801"/>
    </source>
</evidence>
<dbReference type="InterPro" id="IPR036950">
    <property type="entry name" value="PBP_transglycosylase"/>
</dbReference>
<evidence type="ECO:0000313" key="18">
    <source>
        <dbReference type="Proteomes" id="UP000237061"/>
    </source>
</evidence>
<keyword evidence="4" id="KW-0645">Protease</keyword>
<evidence type="ECO:0000256" key="11">
    <source>
        <dbReference type="ARBA" id="ARBA00023316"/>
    </source>
</evidence>
<dbReference type="SUPFAM" id="SSF56601">
    <property type="entry name" value="beta-lactamase/transpeptidase-like"/>
    <property type="match status" value="1"/>
</dbReference>
<dbReference type="InterPro" id="IPR012338">
    <property type="entry name" value="Beta-lactam/transpept-like"/>
</dbReference>
<dbReference type="RefSeq" id="WP_103463808.1">
    <property type="nucleotide sequence ID" value="NZ_PPXB01000001.1"/>
</dbReference>
<evidence type="ECO:0000256" key="5">
    <source>
        <dbReference type="ARBA" id="ARBA00022676"/>
    </source>
</evidence>
<evidence type="ECO:0000256" key="10">
    <source>
        <dbReference type="ARBA" id="ARBA00023268"/>
    </source>
</evidence>
<feature type="domain" description="Penicillin-binding protein transpeptidase" evidence="15">
    <location>
        <begin position="368"/>
        <end position="661"/>
    </location>
</feature>
<gene>
    <name evidence="17" type="ORF">CVS27_00615</name>
</gene>
<dbReference type="AlphaFoldDB" id="A0A2S4A1G6"/>
<dbReference type="GO" id="GO:0008955">
    <property type="term" value="F:peptidoglycan glycosyltransferase activity"/>
    <property type="evidence" value="ECO:0007669"/>
    <property type="project" value="UniProtKB-EC"/>
</dbReference>
<evidence type="ECO:0000256" key="3">
    <source>
        <dbReference type="ARBA" id="ARBA00022645"/>
    </source>
</evidence>
<keyword evidence="8" id="KW-0133">Cell shape</keyword>
<evidence type="ECO:0000256" key="8">
    <source>
        <dbReference type="ARBA" id="ARBA00022960"/>
    </source>
</evidence>
<feature type="region of interest" description="Disordered" evidence="14">
    <location>
        <begin position="715"/>
        <end position="756"/>
    </location>
</feature>
<dbReference type="GO" id="GO:0006508">
    <property type="term" value="P:proteolysis"/>
    <property type="evidence" value="ECO:0007669"/>
    <property type="project" value="UniProtKB-KW"/>
</dbReference>
<keyword evidence="11" id="KW-0961">Cell wall biogenesis/degradation</keyword>
<dbReference type="FunFam" id="1.10.3810.10:FF:000001">
    <property type="entry name" value="Penicillin-binding protein 1A"/>
    <property type="match status" value="1"/>
</dbReference>
<evidence type="ECO:0000256" key="12">
    <source>
        <dbReference type="ARBA" id="ARBA00034000"/>
    </source>
</evidence>
<evidence type="ECO:0000256" key="14">
    <source>
        <dbReference type="SAM" id="MobiDB-lite"/>
    </source>
</evidence>
<keyword evidence="18" id="KW-1185">Reference proteome</keyword>
<dbReference type="SUPFAM" id="SSF53955">
    <property type="entry name" value="Lysozyme-like"/>
    <property type="match status" value="1"/>
</dbReference>
<organism evidence="17 18">
    <name type="scientific">Arthrobacter glacialis</name>
    <dbReference type="NCBI Taxonomy" id="1664"/>
    <lineage>
        <taxon>Bacteria</taxon>
        <taxon>Bacillati</taxon>
        <taxon>Actinomycetota</taxon>
        <taxon>Actinomycetes</taxon>
        <taxon>Micrococcales</taxon>
        <taxon>Micrococcaceae</taxon>
        <taxon>Arthrobacter</taxon>
    </lineage>
</organism>
<keyword evidence="5" id="KW-0328">Glycosyltransferase</keyword>
<dbReference type="GO" id="GO:0008658">
    <property type="term" value="F:penicillin binding"/>
    <property type="evidence" value="ECO:0007669"/>
    <property type="project" value="InterPro"/>
</dbReference>
<protein>
    <submittedName>
        <fullName evidence="17">Glycosyl transferase</fullName>
    </submittedName>
</protein>
<comment type="caution">
    <text evidence="17">The sequence shown here is derived from an EMBL/GenBank/DDBJ whole genome shotgun (WGS) entry which is preliminary data.</text>
</comment>
<dbReference type="PANTHER" id="PTHR32282">
    <property type="entry name" value="BINDING PROTEIN TRANSPEPTIDASE, PUTATIVE-RELATED"/>
    <property type="match status" value="1"/>
</dbReference>
<evidence type="ECO:0000256" key="4">
    <source>
        <dbReference type="ARBA" id="ARBA00022670"/>
    </source>
</evidence>
<evidence type="ECO:0000256" key="9">
    <source>
        <dbReference type="ARBA" id="ARBA00022984"/>
    </source>
</evidence>
<dbReference type="PANTHER" id="PTHR32282:SF33">
    <property type="entry name" value="PEPTIDOGLYCAN GLYCOSYLTRANSFERASE"/>
    <property type="match status" value="1"/>
</dbReference>
<dbReference type="Gene3D" id="3.40.710.10">
    <property type="entry name" value="DD-peptidase/beta-lactamase superfamily"/>
    <property type="match status" value="1"/>
</dbReference>
<comment type="catalytic activity">
    <reaction evidence="12">
        <text>Preferential cleavage: (Ac)2-L-Lys-D-Ala-|-D-Ala. Also transpeptidation of peptidyl-alanyl moieties that are N-acyl substituents of D-alanine.</text>
        <dbReference type="EC" id="3.4.16.4"/>
    </reaction>
</comment>
<dbReference type="InterPro" id="IPR001460">
    <property type="entry name" value="PCN-bd_Tpept"/>
</dbReference>
<name>A0A2S4A1G6_ARTGL</name>